<name>A0AA36MYX9_9DINO</name>
<evidence type="ECO:0000256" key="1">
    <source>
        <dbReference type="SAM" id="Phobius"/>
    </source>
</evidence>
<feature type="transmembrane region" description="Helical" evidence="1">
    <location>
        <begin position="339"/>
        <end position="360"/>
    </location>
</feature>
<keyword evidence="1" id="KW-1133">Transmembrane helix</keyword>
<evidence type="ECO:0000313" key="3">
    <source>
        <dbReference type="Proteomes" id="UP001178507"/>
    </source>
</evidence>
<feature type="transmembrane region" description="Helical" evidence="1">
    <location>
        <begin position="715"/>
        <end position="737"/>
    </location>
</feature>
<organism evidence="2 3">
    <name type="scientific">Effrenium voratum</name>
    <dbReference type="NCBI Taxonomy" id="2562239"/>
    <lineage>
        <taxon>Eukaryota</taxon>
        <taxon>Sar</taxon>
        <taxon>Alveolata</taxon>
        <taxon>Dinophyceae</taxon>
        <taxon>Suessiales</taxon>
        <taxon>Symbiodiniaceae</taxon>
        <taxon>Effrenium</taxon>
    </lineage>
</organism>
<feature type="transmembrane region" description="Helical" evidence="1">
    <location>
        <begin position="287"/>
        <end position="310"/>
    </location>
</feature>
<dbReference type="PANTHER" id="PTHR31610">
    <property type="entry name" value="SLR0360 PROTEIN"/>
    <property type="match status" value="1"/>
</dbReference>
<feature type="transmembrane region" description="Helical" evidence="1">
    <location>
        <begin position="744"/>
        <end position="760"/>
    </location>
</feature>
<keyword evidence="1" id="KW-0472">Membrane</keyword>
<feature type="transmembrane region" description="Helical" evidence="1">
    <location>
        <begin position="473"/>
        <end position="489"/>
    </location>
</feature>
<dbReference type="Proteomes" id="UP001178507">
    <property type="component" value="Unassembled WGS sequence"/>
</dbReference>
<feature type="transmembrane region" description="Helical" evidence="1">
    <location>
        <begin position="372"/>
        <end position="394"/>
    </location>
</feature>
<feature type="transmembrane region" description="Helical" evidence="1">
    <location>
        <begin position="562"/>
        <end position="583"/>
    </location>
</feature>
<evidence type="ECO:0000313" key="2">
    <source>
        <dbReference type="EMBL" id="CAJ1391854.1"/>
    </source>
</evidence>
<feature type="transmembrane region" description="Helical" evidence="1">
    <location>
        <begin position="414"/>
        <end position="437"/>
    </location>
</feature>
<accession>A0AA36MYX9</accession>
<protein>
    <submittedName>
        <fullName evidence="2">Uncharacterized protein</fullName>
    </submittedName>
</protein>
<keyword evidence="1" id="KW-0812">Transmembrane</keyword>
<sequence>MWSSQFLKASTPTADTSSTSALSNTVCICDPDGHWPSVHEKPVKDLSEFGEIARLDTSLTTIARCVLVTYFDVRCAQRLMLSSPGRCEPFPAAAHDIRTVRVNLSAFAEEVDHVRGGFNQFGEVAHISASHGHAIVEFFDIRSAQMLLAAAQGAAMPWTPEQNGSASASLLSSLSAGTWQSNAVPQGLLGFQTSLGEEEVVDGLAQEDKKGERNNRPLRTKVSTKEFSKYDIDPDRIERGEDFRTTVMVRNVAGANARKEFLNFLEKCGLSERFTFFYMPCKEHRNVLAGFAFVNFVAPTMIGNLAALTVCLQEVMTAPYEDAPGVNKDHMNSFVKNVIYSKIIAGMCVTMIFGNTYYAWMAYRMMQKEKTTNVCTLPYGINTPAAFAFVFSVVAKAAQEGASQGMGMEEGVLYAWKVGCVANVVSGLIATMCGFAGPLIVKVAPAGSLMVALAGLGFTYLGIGQIISCFDVGHLGLLPLGVALAGFFGEVRTSPLPAAVAVMLVGSLTGWLSFEGWPEGENPTGGTPEAVQEAMQGFSFYMPQMLSPSAFAQIPEVAANNLAVILPVAFVGAVNTLVSTYSAHSAGDMFSIRECLIVDGLTTVVAGLFGSPFGTCVYCGHPQFKNQGGKIYYSFLNCILFCFLAATGMFAAANAVLPPWATAPIILFIGLSINQDAFNIIHNRHIPAAIIGLFPSTADWIMSIDSGVKEKKPGLAALSYGALLVCVIWTSMGIHVIDRRFMQAGIWAIVGAVLAAPGLIHQEKADLSFKNYMGGPEQPFGLSACAFQVGYASLALLFFLLKIPQHYGSSRVPAEIKDKEEDAEVEAEEMAQRANERSSSRIISHFFDNAAVEPDTQHSDSDSAATSDLEDVHKLFVMVKSGYWREFMSKSQTKAPGVSYARFQGHEELVQHFSSSAVLHEQDPEKRPIFRPEAAKAAKEQKEGKKEGYMAKVSGAPGLSNFGMGGGTDWMSLLAPHASELSALLAAKEANKVSSPPAYVKSSFLDKEGKHMEFAPPQMGA</sequence>
<feature type="transmembrane region" description="Helical" evidence="1">
    <location>
        <begin position="631"/>
        <end position="651"/>
    </location>
</feature>
<reference evidence="2" key="1">
    <citation type="submission" date="2023-08" db="EMBL/GenBank/DDBJ databases">
        <authorList>
            <person name="Chen Y."/>
            <person name="Shah S."/>
            <person name="Dougan E. K."/>
            <person name="Thang M."/>
            <person name="Chan C."/>
        </authorList>
    </citation>
    <scope>NUCLEOTIDE SEQUENCE</scope>
</reference>
<dbReference type="AlphaFoldDB" id="A0AA36MYX9"/>
<comment type="caution">
    <text evidence="2">The sequence shown here is derived from an EMBL/GenBank/DDBJ whole genome shotgun (WGS) entry which is preliminary data.</text>
</comment>
<dbReference type="EMBL" id="CAUJNA010002224">
    <property type="protein sequence ID" value="CAJ1391854.1"/>
    <property type="molecule type" value="Genomic_DNA"/>
</dbReference>
<proteinExistence type="predicted"/>
<feature type="transmembrane region" description="Helical" evidence="1">
    <location>
        <begin position="780"/>
        <end position="801"/>
    </location>
</feature>
<dbReference type="PANTHER" id="PTHR31610:SF0">
    <property type="entry name" value="SLC26A_SULP TRANSPORTER DOMAIN-CONTAINING PROTEIN"/>
    <property type="match status" value="1"/>
</dbReference>
<keyword evidence="3" id="KW-1185">Reference proteome</keyword>
<feature type="transmembrane region" description="Helical" evidence="1">
    <location>
        <begin position="449"/>
        <end position="467"/>
    </location>
</feature>
<gene>
    <name evidence="2" type="ORF">EVOR1521_LOCUS17109</name>
</gene>